<dbReference type="AlphaFoldDB" id="A0A5N5IGE0"/>
<reference evidence="3" key="2">
    <citation type="submission" date="2019-10" db="EMBL/GenBank/DDBJ databases">
        <title>A de novo genome assembly of a pear dwarfing rootstock.</title>
        <authorList>
            <person name="Wang F."/>
            <person name="Wang J."/>
            <person name="Li S."/>
            <person name="Zhang Y."/>
            <person name="Fang M."/>
            <person name="Ma L."/>
            <person name="Zhao Y."/>
            <person name="Jiang S."/>
        </authorList>
    </citation>
    <scope>NUCLEOTIDE SEQUENCE [LARGE SCALE GENOMIC DNA]</scope>
</reference>
<evidence type="ECO:0000313" key="3">
    <source>
        <dbReference type="Proteomes" id="UP000327157"/>
    </source>
</evidence>
<evidence type="ECO:0000256" key="1">
    <source>
        <dbReference type="ARBA" id="ARBA00010424"/>
    </source>
</evidence>
<gene>
    <name evidence="2" type="ORF">D8674_028046</name>
</gene>
<reference evidence="2 3" key="1">
    <citation type="submission" date="2019-09" db="EMBL/GenBank/DDBJ databases">
        <authorList>
            <person name="Ou C."/>
        </authorList>
    </citation>
    <scope>NUCLEOTIDE SEQUENCE [LARGE SCALE GENOMIC DNA]</scope>
    <source>
        <strain evidence="2">S2</strain>
        <tissue evidence="2">Leaf</tissue>
    </source>
</reference>
<comment type="similarity">
    <text evidence="1">Belongs to the phosphosulfolactate synthase family.</text>
</comment>
<sequence>MGSKESRVSFQCNSVREWEWEINFDAYECKSLGFDTIELNEGSLELPEETLLRFVCLIKIGGLKVKSQFAIRFNKSDIPSFSETDDFFLHSSFRLLLFDCDEFVEDVDLLITRAERCLEAGAVMRAINADDVCKHAGSMQADIIARVIGRLGAEKTVFEASNPRTSEWFIKQYGLLQEKLYGVELIFKIDHEVLISRIVRQNEIFSIKGNGSSDSSFPNFFQRPTCYDP</sequence>
<dbReference type="SUPFAM" id="SSF102110">
    <property type="entry name" value="(2r)-phospho-3-sulfolactate synthase ComA"/>
    <property type="match status" value="1"/>
</dbReference>
<dbReference type="PANTHER" id="PTHR48413:SF1">
    <property type="entry name" value="PROTEIN HEAT-STRESS-ASSOCIATED 32"/>
    <property type="match status" value="1"/>
</dbReference>
<dbReference type="EMBL" id="SMOL01000004">
    <property type="protein sequence ID" value="KAB2637512.1"/>
    <property type="molecule type" value="Genomic_DNA"/>
</dbReference>
<dbReference type="PANTHER" id="PTHR48413">
    <property type="match status" value="1"/>
</dbReference>
<dbReference type="Proteomes" id="UP000327157">
    <property type="component" value="Chromosome 5"/>
</dbReference>
<proteinExistence type="inferred from homology"/>
<name>A0A5N5IGE0_9ROSA</name>
<dbReference type="InterPro" id="IPR013785">
    <property type="entry name" value="Aldolase_TIM"/>
</dbReference>
<dbReference type="InterPro" id="IPR036112">
    <property type="entry name" value="ComA_synth_sf"/>
</dbReference>
<evidence type="ECO:0000313" key="2">
    <source>
        <dbReference type="EMBL" id="KAB2637512.1"/>
    </source>
</evidence>
<protein>
    <submittedName>
        <fullName evidence="2">Uncharacterized protein</fullName>
    </submittedName>
</protein>
<comment type="caution">
    <text evidence="2">The sequence shown here is derived from an EMBL/GenBank/DDBJ whole genome shotgun (WGS) entry which is preliminary data.</text>
</comment>
<dbReference type="InterPro" id="IPR003830">
    <property type="entry name" value="ComA_synth"/>
</dbReference>
<dbReference type="Gene3D" id="3.20.20.70">
    <property type="entry name" value="Aldolase class I"/>
    <property type="match status" value="1"/>
</dbReference>
<accession>A0A5N5IGE0</accession>
<dbReference type="Pfam" id="PF02679">
    <property type="entry name" value="ComA"/>
    <property type="match status" value="1"/>
</dbReference>
<reference evidence="2 3" key="3">
    <citation type="submission" date="2019-11" db="EMBL/GenBank/DDBJ databases">
        <title>A de novo genome assembly of a pear dwarfing rootstock.</title>
        <authorList>
            <person name="Wang F."/>
            <person name="Wang J."/>
            <person name="Li S."/>
            <person name="Zhang Y."/>
            <person name="Fang M."/>
            <person name="Ma L."/>
            <person name="Zhao Y."/>
            <person name="Jiang S."/>
        </authorList>
    </citation>
    <scope>NUCLEOTIDE SEQUENCE [LARGE SCALE GENOMIC DNA]</scope>
    <source>
        <strain evidence="2">S2</strain>
        <tissue evidence="2">Leaf</tissue>
    </source>
</reference>
<organism evidence="2 3">
    <name type="scientific">Pyrus ussuriensis x Pyrus communis</name>
    <dbReference type="NCBI Taxonomy" id="2448454"/>
    <lineage>
        <taxon>Eukaryota</taxon>
        <taxon>Viridiplantae</taxon>
        <taxon>Streptophyta</taxon>
        <taxon>Embryophyta</taxon>
        <taxon>Tracheophyta</taxon>
        <taxon>Spermatophyta</taxon>
        <taxon>Magnoliopsida</taxon>
        <taxon>eudicotyledons</taxon>
        <taxon>Gunneridae</taxon>
        <taxon>Pentapetalae</taxon>
        <taxon>rosids</taxon>
        <taxon>fabids</taxon>
        <taxon>Rosales</taxon>
        <taxon>Rosaceae</taxon>
        <taxon>Amygdaloideae</taxon>
        <taxon>Maleae</taxon>
        <taxon>Pyrus</taxon>
    </lineage>
</organism>
<keyword evidence="3" id="KW-1185">Reference proteome</keyword>
<dbReference type="OrthoDB" id="47007at2759"/>